<feature type="transmembrane region" description="Helical" evidence="1">
    <location>
        <begin position="54"/>
        <end position="80"/>
    </location>
</feature>
<evidence type="ECO:0000313" key="2">
    <source>
        <dbReference type="EMBL" id="MDQ0480990.1"/>
    </source>
</evidence>
<feature type="transmembrane region" description="Helical" evidence="1">
    <location>
        <begin position="6"/>
        <end position="24"/>
    </location>
</feature>
<evidence type="ECO:0000256" key="1">
    <source>
        <dbReference type="SAM" id="Phobius"/>
    </source>
</evidence>
<keyword evidence="1" id="KW-0472">Membrane</keyword>
<organism evidence="2 3">
    <name type="scientific">Hathewaya limosa</name>
    <name type="common">Clostridium limosum</name>
    <dbReference type="NCBI Taxonomy" id="1536"/>
    <lineage>
        <taxon>Bacteria</taxon>
        <taxon>Bacillati</taxon>
        <taxon>Bacillota</taxon>
        <taxon>Clostridia</taxon>
        <taxon>Eubacteriales</taxon>
        <taxon>Clostridiaceae</taxon>
        <taxon>Hathewaya</taxon>
    </lineage>
</organism>
<sequence>MASIPYYILAVLVLIIVVKIFSWPIRVLIKLLLNGFLGYILLLLLNFLGKSIGIYVPVNAISSLIAGFFGIPGVIFLIIFNKFL</sequence>
<dbReference type="RefSeq" id="WP_307357364.1">
    <property type="nucleotide sequence ID" value="NZ_BAAACJ010000022.1"/>
</dbReference>
<dbReference type="NCBIfam" id="TIGR02862">
    <property type="entry name" value="spore_BofA"/>
    <property type="match status" value="1"/>
</dbReference>
<reference evidence="2 3" key="1">
    <citation type="submission" date="2023-07" db="EMBL/GenBank/DDBJ databases">
        <title>Genomic Encyclopedia of Type Strains, Phase IV (KMG-IV): sequencing the most valuable type-strain genomes for metagenomic binning, comparative biology and taxonomic classification.</title>
        <authorList>
            <person name="Goeker M."/>
        </authorList>
    </citation>
    <scope>NUCLEOTIDE SEQUENCE [LARGE SCALE GENOMIC DNA]</scope>
    <source>
        <strain evidence="2 3">DSM 1400</strain>
    </source>
</reference>
<gene>
    <name evidence="2" type="ORF">QOZ93_002744</name>
</gene>
<protein>
    <submittedName>
        <fullName evidence="2">Inhibitor of the pro-sigma K processing machinery</fullName>
    </submittedName>
</protein>
<proteinExistence type="predicted"/>
<accession>A0ABU0JV49</accession>
<evidence type="ECO:0000313" key="3">
    <source>
        <dbReference type="Proteomes" id="UP001224418"/>
    </source>
</evidence>
<comment type="caution">
    <text evidence="2">The sequence shown here is derived from an EMBL/GenBank/DDBJ whole genome shotgun (WGS) entry which is preliminary data.</text>
</comment>
<dbReference type="Proteomes" id="UP001224418">
    <property type="component" value="Unassembled WGS sequence"/>
</dbReference>
<dbReference type="Pfam" id="PF07441">
    <property type="entry name" value="BofA"/>
    <property type="match status" value="1"/>
</dbReference>
<dbReference type="EMBL" id="JAUSWN010000040">
    <property type="protein sequence ID" value="MDQ0480990.1"/>
    <property type="molecule type" value="Genomic_DNA"/>
</dbReference>
<keyword evidence="1" id="KW-0812">Transmembrane</keyword>
<keyword evidence="1" id="KW-1133">Transmembrane helix</keyword>
<name>A0ABU0JV49_HATLI</name>
<feature type="transmembrane region" description="Helical" evidence="1">
    <location>
        <begin position="31"/>
        <end position="48"/>
    </location>
</feature>
<dbReference type="InterPro" id="IPR010001">
    <property type="entry name" value="BofA"/>
</dbReference>
<keyword evidence="3" id="KW-1185">Reference proteome</keyword>